<sequence length="193" mass="21700">MNSEFEYIGFGKRVAMSIVELIVVSVPFVFLYTTSLRMAVQWESVIPFILQWMLVISLLIFMITRYGATPGKLIMKAKIVDRNGNYLSVGRAVLRLVIYSLNSILLVFALDAAIRHGVPYEEVGGFISDYEGEDGFHIARMAAGVIAIIDIVWLFLNRKRRTLHDLLAGSYVVSVDSYHKNKAEQGSSHSLTH</sequence>
<comment type="subcellular location">
    <subcellularLocation>
        <location evidence="1">Cell membrane</location>
        <topology evidence="1">Multi-pass membrane protein</topology>
    </subcellularLocation>
</comment>
<keyword evidence="3 6" id="KW-0812">Transmembrane</keyword>
<proteinExistence type="predicted"/>
<evidence type="ECO:0000313" key="9">
    <source>
        <dbReference type="Proteomes" id="UP000006620"/>
    </source>
</evidence>
<feature type="domain" description="RDD" evidence="7">
    <location>
        <begin position="9"/>
        <end position="169"/>
    </location>
</feature>
<evidence type="ECO:0000259" key="7">
    <source>
        <dbReference type="Pfam" id="PF06271"/>
    </source>
</evidence>
<protein>
    <recommendedName>
        <fullName evidence="7">RDD domain-containing protein</fullName>
    </recommendedName>
</protein>
<keyword evidence="5 6" id="KW-0472">Membrane</keyword>
<feature type="transmembrane region" description="Helical" evidence="6">
    <location>
        <begin position="45"/>
        <end position="68"/>
    </location>
</feature>
<dbReference type="InterPro" id="IPR051791">
    <property type="entry name" value="Pra-immunoreactive"/>
</dbReference>
<feature type="transmembrane region" description="Helical" evidence="6">
    <location>
        <begin position="138"/>
        <end position="156"/>
    </location>
</feature>
<evidence type="ECO:0000256" key="5">
    <source>
        <dbReference type="ARBA" id="ARBA00023136"/>
    </source>
</evidence>
<dbReference type="Pfam" id="PF06271">
    <property type="entry name" value="RDD"/>
    <property type="match status" value="1"/>
</dbReference>
<dbReference type="GO" id="GO:0005886">
    <property type="term" value="C:plasma membrane"/>
    <property type="evidence" value="ECO:0007669"/>
    <property type="project" value="UniProtKB-SubCell"/>
</dbReference>
<dbReference type="Proteomes" id="UP000006620">
    <property type="component" value="Chromosome"/>
</dbReference>
<evidence type="ECO:0000256" key="3">
    <source>
        <dbReference type="ARBA" id="ARBA00022692"/>
    </source>
</evidence>
<gene>
    <name evidence="8" type="ordered locus">KNP414_04867</name>
</gene>
<dbReference type="InterPro" id="IPR010432">
    <property type="entry name" value="RDD"/>
</dbReference>
<dbReference type="AlphaFoldDB" id="F8FJR2"/>
<dbReference type="HOGENOM" id="CLU_123306_0_0_9"/>
<reference evidence="9" key="1">
    <citation type="submission" date="2011-06" db="EMBL/GenBank/DDBJ databases">
        <title>Complete genome sequence of Paenibacillus mucilaginosus KNP414.</title>
        <authorList>
            <person name="Wang J."/>
            <person name="Hu S."/>
            <person name="Hu X."/>
            <person name="Zhang B."/>
            <person name="Dong D."/>
            <person name="Zhang S."/>
            <person name="Zhao K."/>
            <person name="Wu D."/>
        </authorList>
    </citation>
    <scope>NUCLEOTIDE SEQUENCE [LARGE SCALE GENOMIC DNA]</scope>
    <source>
        <strain evidence="9">KNP414</strain>
    </source>
</reference>
<evidence type="ECO:0000256" key="1">
    <source>
        <dbReference type="ARBA" id="ARBA00004651"/>
    </source>
</evidence>
<feature type="transmembrane region" description="Helical" evidence="6">
    <location>
        <begin position="14"/>
        <end position="33"/>
    </location>
</feature>
<evidence type="ECO:0000256" key="2">
    <source>
        <dbReference type="ARBA" id="ARBA00022475"/>
    </source>
</evidence>
<reference evidence="8 9" key="2">
    <citation type="journal article" date="2013" name="Genome Announc.">
        <title>Genome Sequence of Growth-Improving Paenibacillus mucilaginosus Strain KNP414.</title>
        <authorList>
            <person name="Lu J.J."/>
            <person name="Wang J.F."/>
            <person name="Hu X.F."/>
        </authorList>
    </citation>
    <scope>NUCLEOTIDE SEQUENCE [LARGE SCALE GENOMIC DNA]</scope>
    <source>
        <strain evidence="8 9">KNP414</strain>
    </source>
</reference>
<organism evidence="8 9">
    <name type="scientific">Paenibacillus mucilaginosus (strain KNP414)</name>
    <dbReference type="NCBI Taxonomy" id="1036673"/>
    <lineage>
        <taxon>Bacteria</taxon>
        <taxon>Bacillati</taxon>
        <taxon>Bacillota</taxon>
        <taxon>Bacilli</taxon>
        <taxon>Bacillales</taxon>
        <taxon>Paenibacillaceae</taxon>
        <taxon>Paenibacillus</taxon>
    </lineage>
</organism>
<evidence type="ECO:0000313" key="8">
    <source>
        <dbReference type="EMBL" id="AEI43393.1"/>
    </source>
</evidence>
<dbReference type="KEGG" id="pms:KNP414_04867"/>
<evidence type="ECO:0000256" key="6">
    <source>
        <dbReference type="SAM" id="Phobius"/>
    </source>
</evidence>
<keyword evidence="2" id="KW-1003">Cell membrane</keyword>
<feature type="transmembrane region" description="Helical" evidence="6">
    <location>
        <begin position="96"/>
        <end position="118"/>
    </location>
</feature>
<accession>F8FJR2</accession>
<dbReference type="EMBL" id="CP002869">
    <property type="protein sequence ID" value="AEI43393.1"/>
    <property type="molecule type" value="Genomic_DNA"/>
</dbReference>
<evidence type="ECO:0000256" key="4">
    <source>
        <dbReference type="ARBA" id="ARBA00022989"/>
    </source>
</evidence>
<dbReference type="RefSeq" id="WP_013918546.1">
    <property type="nucleotide sequence ID" value="NC_015690.1"/>
</dbReference>
<dbReference type="PATRIC" id="fig|1036673.3.peg.4481"/>
<dbReference type="PANTHER" id="PTHR36115">
    <property type="entry name" value="PROLINE-RICH ANTIGEN HOMOLOG-RELATED"/>
    <property type="match status" value="1"/>
</dbReference>
<keyword evidence="4 6" id="KW-1133">Transmembrane helix</keyword>
<name>F8FJR2_PAEMK</name>